<evidence type="ECO:0000259" key="2">
    <source>
        <dbReference type="Pfam" id="PF12146"/>
    </source>
</evidence>
<organism evidence="3 4">
    <name type="scientific">Clostridium beijerinckii</name>
    <name type="common">Clostridium MP</name>
    <dbReference type="NCBI Taxonomy" id="1520"/>
    <lineage>
        <taxon>Bacteria</taxon>
        <taxon>Bacillati</taxon>
        <taxon>Bacillota</taxon>
        <taxon>Clostridia</taxon>
        <taxon>Eubacteriales</taxon>
        <taxon>Clostridiaceae</taxon>
        <taxon>Clostridium</taxon>
    </lineage>
</organism>
<dbReference type="Proteomes" id="UP000821656">
    <property type="component" value="Unassembled WGS sequence"/>
</dbReference>
<dbReference type="InterPro" id="IPR022742">
    <property type="entry name" value="Hydrolase_4"/>
</dbReference>
<evidence type="ECO:0000256" key="1">
    <source>
        <dbReference type="SAM" id="Phobius"/>
    </source>
</evidence>
<dbReference type="Pfam" id="PF12146">
    <property type="entry name" value="Hydrolase_4"/>
    <property type="match status" value="1"/>
</dbReference>
<dbReference type="EC" id="3.1.1.5" evidence="3"/>
<keyword evidence="1" id="KW-0472">Membrane</keyword>
<dbReference type="PANTHER" id="PTHR11614">
    <property type="entry name" value="PHOSPHOLIPASE-RELATED"/>
    <property type="match status" value="1"/>
</dbReference>
<dbReference type="EMBL" id="JABSXK010000001">
    <property type="protein sequence ID" value="NRV12186.1"/>
    <property type="molecule type" value="Genomic_DNA"/>
</dbReference>
<comment type="caution">
    <text evidence="3">The sequence shown here is derived from an EMBL/GenBank/DDBJ whole genome shotgun (WGS) entry which is preliminary data.</text>
</comment>
<feature type="domain" description="Serine aminopeptidase S33" evidence="2">
    <location>
        <begin position="93"/>
        <end position="350"/>
    </location>
</feature>
<dbReference type="InterPro" id="IPR029058">
    <property type="entry name" value="AB_hydrolase_fold"/>
</dbReference>
<evidence type="ECO:0000313" key="3">
    <source>
        <dbReference type="EMBL" id="NRV12186.1"/>
    </source>
</evidence>
<dbReference type="AlphaFoldDB" id="A0A9Q5CNW4"/>
<dbReference type="Gene3D" id="3.40.50.1820">
    <property type="entry name" value="alpha/beta hydrolase"/>
    <property type="match status" value="1"/>
</dbReference>
<feature type="transmembrane region" description="Helical" evidence="1">
    <location>
        <begin position="12"/>
        <end position="29"/>
    </location>
</feature>
<evidence type="ECO:0000313" key="4">
    <source>
        <dbReference type="Proteomes" id="UP000821656"/>
    </source>
</evidence>
<name>A0A9Q5CNW4_CLOBE</name>
<accession>A0A9Q5CNW4</accession>
<keyword evidence="1" id="KW-1133">Transmembrane helix</keyword>
<gene>
    <name evidence="3" type="ORF">DFH45_005149</name>
</gene>
<keyword evidence="3" id="KW-0378">Hydrolase</keyword>
<keyword evidence="1" id="KW-0812">Transmembrane</keyword>
<dbReference type="InterPro" id="IPR051044">
    <property type="entry name" value="MAG_DAG_Lipase"/>
</dbReference>
<sequence>MGKHSNRNTQRFKIGLMLISLIVQLFVNINTFNIKVNAAEINSKLDDIYISEYNYNEDMKSKAEPYIKSKLESGYIDGDKDVKLYYEKYNIENAKANIVISHGYTESLEKYHELIYYFLKEGYNVFGIEHRGHGRSGTLGIADKTQVNVEKFDQYVTDFKKFMDEVVMPNNQGKKVLLFAHSMGGTIGTKFIEDYPDYFDAAVLSAPMLEVNTGNIPKFLADFIVEFEVAIGNGGNYVLGKKAYTPEYKENKIGTSSLNRYKYSHDIVANNKELQRGGASYNWTKEAFDTTKEIIKPENASKVEIPILLFQADNDTYVKAEGQNKFASSAKNCEIEKIENSRHEIYLEKDEIQKPYLDELLDFYDKV</sequence>
<proteinExistence type="predicted"/>
<protein>
    <submittedName>
        <fullName evidence="3">Lysophospholipase</fullName>
        <ecNumber evidence="3">3.1.1.5</ecNumber>
    </submittedName>
</protein>
<dbReference type="GO" id="GO:0004622">
    <property type="term" value="F:phosphatidylcholine lysophospholipase activity"/>
    <property type="evidence" value="ECO:0007669"/>
    <property type="project" value="UniProtKB-EC"/>
</dbReference>
<dbReference type="SUPFAM" id="SSF53474">
    <property type="entry name" value="alpha/beta-Hydrolases"/>
    <property type="match status" value="1"/>
</dbReference>
<reference evidence="3" key="1">
    <citation type="submission" date="2020-05" db="EMBL/GenBank/DDBJ databases">
        <title>Genomic insights into acetone-butanol-ethanol (ABE) fermentation by sequencing solventogenic clostridia strains.</title>
        <authorList>
            <person name="Brown S."/>
        </authorList>
    </citation>
    <scope>NUCLEOTIDE SEQUENCE</scope>
    <source>
        <strain evidence="3">DJ126</strain>
    </source>
</reference>